<keyword evidence="3" id="KW-0443">Lipid metabolism</keyword>
<dbReference type="Gene3D" id="3.40.50.1820">
    <property type="entry name" value="alpha/beta hydrolase"/>
    <property type="match status" value="1"/>
</dbReference>
<name>A0A6J7ZJE2_PLARU</name>
<evidence type="ECO:0000313" key="5">
    <source>
        <dbReference type="EMBL" id="CAC5341553.1"/>
    </source>
</evidence>
<evidence type="ECO:0000256" key="1">
    <source>
        <dbReference type="ARBA" id="ARBA00022801"/>
    </source>
</evidence>
<dbReference type="GO" id="GO:0016042">
    <property type="term" value="P:lipid catabolic process"/>
    <property type="evidence" value="ECO:0007669"/>
    <property type="project" value="UniProtKB-KW"/>
</dbReference>
<keyword evidence="2" id="KW-0442">Lipid degradation</keyword>
<dbReference type="SUPFAM" id="SSF53474">
    <property type="entry name" value="alpha/beta-Hydrolases"/>
    <property type="match status" value="1"/>
</dbReference>
<dbReference type="Pfam" id="PF07176">
    <property type="entry name" value="DUF1400"/>
    <property type="match status" value="1"/>
</dbReference>
<dbReference type="Proteomes" id="UP000196521">
    <property type="component" value="Unassembled WGS sequence"/>
</dbReference>
<dbReference type="Pfam" id="PF03403">
    <property type="entry name" value="PAF-AH_p_II"/>
    <property type="match status" value="1"/>
</dbReference>
<dbReference type="PANTHER" id="PTHR10272">
    <property type="entry name" value="PLATELET-ACTIVATING FACTOR ACETYLHYDROLASE"/>
    <property type="match status" value="1"/>
</dbReference>
<evidence type="ECO:0000259" key="4">
    <source>
        <dbReference type="Pfam" id="PF07176"/>
    </source>
</evidence>
<organism evidence="5 6">
    <name type="scientific">Planktothrix rubescens CCAP 1459/22</name>
    <dbReference type="NCBI Taxonomy" id="329571"/>
    <lineage>
        <taxon>Bacteria</taxon>
        <taxon>Bacillati</taxon>
        <taxon>Cyanobacteriota</taxon>
        <taxon>Cyanophyceae</taxon>
        <taxon>Oscillatoriophycideae</taxon>
        <taxon>Oscillatoriales</taxon>
        <taxon>Microcoleaceae</taxon>
        <taxon>Planktothrix</taxon>
    </lineage>
</organism>
<dbReference type="PANTHER" id="PTHR10272:SF13">
    <property type="entry name" value="POLY(ETHYLENE TEREPHTHALATE) HYDROLASE"/>
    <property type="match status" value="1"/>
</dbReference>
<keyword evidence="1" id="KW-0378">Hydrolase</keyword>
<evidence type="ECO:0000313" key="6">
    <source>
        <dbReference type="Proteomes" id="UP000196521"/>
    </source>
</evidence>
<dbReference type="EMBL" id="CZCZ02000008">
    <property type="protein sequence ID" value="CAC5341553.1"/>
    <property type="molecule type" value="Genomic_DNA"/>
</dbReference>
<protein>
    <recommendedName>
        <fullName evidence="4">DUF1400 domain-containing protein</fullName>
    </recommendedName>
</protein>
<dbReference type="RefSeq" id="WP_052338658.1">
    <property type="nucleotide sequence ID" value="NZ_LR812491.1"/>
</dbReference>
<evidence type="ECO:0000256" key="2">
    <source>
        <dbReference type="ARBA" id="ARBA00022963"/>
    </source>
</evidence>
<proteinExistence type="predicted"/>
<dbReference type="AlphaFoldDB" id="A0A6J7ZJE2"/>
<sequence length="562" mass="61746">MLKPIKNLHDYQPNKNNKRIQSLSTQLIKIGLGILSGLIATTSSAIAAEQIAVRYSIGTILISIKDLATFAQQGEISPILSIPETILSPEDVEKLRQLLVTPMTASPWSIQQFNDTPTGTVILTRFGNFIQTDNGENGLNSLKTAINQASKLPGGLTLLGILENFPGKRIEIDLNFGRQVIQDLSQIIYEDQSIINWIREQAKAEINNPALQNRPINLRNPGTTEWKKESLTFQNPRRNQPSPVDIYIPQISTPAPVIVISHGLGSDRTTFKYLAEHLASHGYFVAVQEHLETSADGLANFLQGNAQPPGADAFVDRPLDITYVLNLLEEKAKKSAFPSDLLLDNVGVIGQSYGGYTALAVGGATFNTNRINQECAKVADQQLTLNISVLLQCQATSIANKGYDLQDKRVKAVIAVNPITSVVFGQEGMSKIQIPVLMIGGSDDYVAPAVSEQIYPFSWLTSPNKYLMLLEKGTHFSFLASGESVIPVPDQIIGPNPELAFPFLKAISLVFFNSYIRGQAEYLPYLNAGYIQRVETSPFSLTIVNSLTQENIQEAIRKVRKK</sequence>
<dbReference type="InterPro" id="IPR029058">
    <property type="entry name" value="AB_hydrolase_fold"/>
</dbReference>
<accession>A0A6J7ZJE2</accession>
<evidence type="ECO:0000256" key="3">
    <source>
        <dbReference type="ARBA" id="ARBA00023098"/>
    </source>
</evidence>
<keyword evidence="6" id="KW-1185">Reference proteome</keyword>
<feature type="domain" description="DUF1400" evidence="4">
    <location>
        <begin position="47"/>
        <end position="173"/>
    </location>
</feature>
<gene>
    <name evidence="5" type="ORF">PLAN_130103</name>
</gene>
<comment type="caution">
    <text evidence="5">The sequence shown here is derived from an EMBL/GenBank/DDBJ whole genome shotgun (WGS) entry which is preliminary data.</text>
</comment>
<reference evidence="5" key="1">
    <citation type="submission" date="2020-05" db="EMBL/GenBank/DDBJ databases">
        <authorList>
            <consortium name="Genoscope - CEA"/>
            <person name="William W."/>
        </authorList>
    </citation>
    <scope>NUCLEOTIDE SEQUENCE [LARGE SCALE GENOMIC DNA]</scope>
    <source>
        <strain evidence="5">PCC 7821</strain>
    </source>
</reference>
<dbReference type="InterPro" id="IPR010802">
    <property type="entry name" value="DUF1400"/>
</dbReference>
<dbReference type="GO" id="GO:0003847">
    <property type="term" value="F:1-alkyl-2-acetylglycerophosphocholine esterase activity"/>
    <property type="evidence" value="ECO:0007669"/>
    <property type="project" value="TreeGrafter"/>
</dbReference>